<dbReference type="Proteomes" id="UP000662914">
    <property type="component" value="Chromosome"/>
</dbReference>
<evidence type="ECO:0000313" key="3">
    <source>
        <dbReference type="Proteomes" id="UP000662914"/>
    </source>
</evidence>
<evidence type="ECO:0000313" key="2">
    <source>
        <dbReference type="EMBL" id="BBO20506.1"/>
    </source>
</evidence>
<gene>
    <name evidence="2" type="ORF">DSYM_12050</name>
</gene>
<feature type="domain" description="Mce/MlaD" evidence="1">
    <location>
        <begin position="39"/>
        <end position="111"/>
    </location>
</feature>
<dbReference type="InterPro" id="IPR003399">
    <property type="entry name" value="Mce/MlaD"/>
</dbReference>
<organism evidence="2 3">
    <name type="scientific">Candidatus Desulfobacillus denitrificans</name>
    <dbReference type="NCBI Taxonomy" id="2608985"/>
    <lineage>
        <taxon>Bacteria</taxon>
        <taxon>Pseudomonadati</taxon>
        <taxon>Pseudomonadota</taxon>
        <taxon>Betaproteobacteria</taxon>
        <taxon>Candidatus Desulfobacillus</taxon>
    </lineage>
</organism>
<sequence length="305" mass="32551">MESRAHALAAGIFTLLLGLATALVMFWFSGKREAANEYVLVTKGNVSGLNTQAQVRFRGMRAGKVQDIDLDPKDPRNILITISVAADLPVTKGTTARLNHQGVTGLASILLEDKGDNPEPLVGSGDEPPRIALQPGFMDTLSDNAAELMTQMRQVAERTTALLSEQNVKRIGQTLANVETATAGLSGSMKDLPQLMASLKQALSDENIRRLGATMANLEKASGEAGPLIASLQGVSKKLDALLAESGGEITQTTLPRLNVLLQELSVNSRQMSRLLDQIEESPNMLIFGREARRPGPGEAGFAAK</sequence>
<accession>A0A809RWC4</accession>
<reference evidence="2" key="1">
    <citation type="journal article" name="DNA Res.">
        <title>The physiological potential of anammox bacteria as revealed by their core genome structure.</title>
        <authorList>
            <person name="Okubo T."/>
            <person name="Toyoda A."/>
            <person name="Fukuhara K."/>
            <person name="Uchiyama I."/>
            <person name="Harigaya Y."/>
            <person name="Kuroiwa M."/>
            <person name="Suzuki T."/>
            <person name="Murakami Y."/>
            <person name="Suwa Y."/>
            <person name="Takami H."/>
        </authorList>
    </citation>
    <scope>NUCLEOTIDE SEQUENCE</scope>
    <source>
        <strain evidence="2">317325-3</strain>
    </source>
</reference>
<dbReference type="KEGG" id="ddz:DSYM_12050"/>
<name>A0A809RWC4_9PROT</name>
<dbReference type="PANTHER" id="PTHR36698:SF2">
    <property type="entry name" value="MCE_MLAD DOMAIN-CONTAINING PROTEIN"/>
    <property type="match status" value="1"/>
</dbReference>
<dbReference type="EMBL" id="AP021857">
    <property type="protein sequence ID" value="BBO20506.1"/>
    <property type="molecule type" value="Genomic_DNA"/>
</dbReference>
<protein>
    <submittedName>
        <fullName evidence="2">ABC-type transporter Mla maintaining outer membrane lipid asymmetry</fullName>
    </submittedName>
</protein>
<proteinExistence type="predicted"/>
<dbReference type="AlphaFoldDB" id="A0A809RWC4"/>
<dbReference type="PANTHER" id="PTHR36698">
    <property type="entry name" value="BLL5892 PROTEIN"/>
    <property type="match status" value="1"/>
</dbReference>
<evidence type="ECO:0000259" key="1">
    <source>
        <dbReference type="Pfam" id="PF02470"/>
    </source>
</evidence>
<dbReference type="Pfam" id="PF02470">
    <property type="entry name" value="MlaD"/>
    <property type="match status" value="1"/>
</dbReference>